<feature type="chain" id="PRO_5019392334" description="TLC domain-containing protein" evidence="2">
    <location>
        <begin position="19"/>
        <end position="69"/>
    </location>
</feature>
<dbReference type="AlphaFoldDB" id="A0A433Q1X6"/>
<keyword evidence="1" id="KW-0812">Transmembrane</keyword>
<keyword evidence="4" id="KW-1185">Reference proteome</keyword>
<dbReference type="EMBL" id="RBNJ01018603">
    <property type="protein sequence ID" value="RUS23777.1"/>
    <property type="molecule type" value="Genomic_DNA"/>
</dbReference>
<feature type="signal peptide" evidence="2">
    <location>
        <begin position="1"/>
        <end position="18"/>
    </location>
</feature>
<protein>
    <recommendedName>
        <fullName evidence="5">TLC domain-containing protein</fullName>
    </recommendedName>
</protein>
<sequence>MVFTDLLFLWTLFGAGRYHNILPDTFLHAIIIPSSLYLNCNMYRMFISNAIRQIVLRDEATQQKKIKIK</sequence>
<evidence type="ECO:0000313" key="4">
    <source>
        <dbReference type="Proteomes" id="UP000274822"/>
    </source>
</evidence>
<dbReference type="Proteomes" id="UP000274822">
    <property type="component" value="Unassembled WGS sequence"/>
</dbReference>
<feature type="transmembrane region" description="Helical" evidence="1">
    <location>
        <begin position="27"/>
        <end position="47"/>
    </location>
</feature>
<reference evidence="3 4" key="1">
    <citation type="journal article" date="2018" name="New Phytol.">
        <title>Phylogenomics of Endogonaceae and evolution of mycorrhizas within Mucoromycota.</title>
        <authorList>
            <person name="Chang Y."/>
            <person name="Desiro A."/>
            <person name="Na H."/>
            <person name="Sandor L."/>
            <person name="Lipzen A."/>
            <person name="Clum A."/>
            <person name="Barry K."/>
            <person name="Grigoriev I.V."/>
            <person name="Martin F.M."/>
            <person name="Stajich J.E."/>
            <person name="Smith M.E."/>
            <person name="Bonito G."/>
            <person name="Spatafora J.W."/>
        </authorList>
    </citation>
    <scope>NUCLEOTIDE SEQUENCE [LARGE SCALE GENOMIC DNA]</scope>
    <source>
        <strain evidence="3 4">AD002</strain>
    </source>
</reference>
<proteinExistence type="predicted"/>
<organism evidence="3 4">
    <name type="scientific">Jimgerdemannia flammicorona</name>
    <dbReference type="NCBI Taxonomy" id="994334"/>
    <lineage>
        <taxon>Eukaryota</taxon>
        <taxon>Fungi</taxon>
        <taxon>Fungi incertae sedis</taxon>
        <taxon>Mucoromycota</taxon>
        <taxon>Mucoromycotina</taxon>
        <taxon>Endogonomycetes</taxon>
        <taxon>Endogonales</taxon>
        <taxon>Endogonaceae</taxon>
        <taxon>Jimgerdemannia</taxon>
    </lineage>
</organism>
<keyword evidence="2" id="KW-0732">Signal</keyword>
<comment type="caution">
    <text evidence="3">The sequence shown here is derived from an EMBL/GenBank/DDBJ whole genome shotgun (WGS) entry which is preliminary data.</text>
</comment>
<evidence type="ECO:0000313" key="3">
    <source>
        <dbReference type="EMBL" id="RUS23777.1"/>
    </source>
</evidence>
<evidence type="ECO:0008006" key="5">
    <source>
        <dbReference type="Google" id="ProtNLM"/>
    </source>
</evidence>
<name>A0A433Q1X6_9FUNG</name>
<gene>
    <name evidence="3" type="ORF">BC938DRAFT_474642</name>
</gene>
<keyword evidence="1" id="KW-0472">Membrane</keyword>
<evidence type="ECO:0000256" key="1">
    <source>
        <dbReference type="SAM" id="Phobius"/>
    </source>
</evidence>
<accession>A0A433Q1X6</accession>
<evidence type="ECO:0000256" key="2">
    <source>
        <dbReference type="SAM" id="SignalP"/>
    </source>
</evidence>
<keyword evidence="1" id="KW-1133">Transmembrane helix</keyword>